<proteinExistence type="predicted"/>
<dbReference type="RefSeq" id="XP_045556243.1">
    <property type="nucleotide sequence ID" value="XM_045700287.1"/>
</dbReference>
<evidence type="ECO:0000256" key="6">
    <source>
        <dbReference type="SAM" id="Phobius"/>
    </source>
</evidence>
<accession>A0ABM3DBQ5</accession>
<reference evidence="8" key="1">
    <citation type="submission" date="2025-08" db="UniProtKB">
        <authorList>
            <consortium name="RefSeq"/>
        </authorList>
    </citation>
    <scope>IDENTIFICATION</scope>
</reference>
<keyword evidence="3 6" id="KW-1133">Transmembrane helix</keyword>
<feature type="transmembrane region" description="Helical" evidence="6">
    <location>
        <begin position="77"/>
        <end position="94"/>
    </location>
</feature>
<protein>
    <submittedName>
        <fullName evidence="8">Tetraspanin-8 isoform X1</fullName>
    </submittedName>
</protein>
<dbReference type="Proteomes" id="UP001652741">
    <property type="component" value="Chromosome ssa17"/>
</dbReference>
<organism evidence="7 8">
    <name type="scientific">Salmo salar</name>
    <name type="common">Atlantic salmon</name>
    <dbReference type="NCBI Taxonomy" id="8030"/>
    <lineage>
        <taxon>Eukaryota</taxon>
        <taxon>Metazoa</taxon>
        <taxon>Chordata</taxon>
        <taxon>Craniata</taxon>
        <taxon>Vertebrata</taxon>
        <taxon>Euteleostomi</taxon>
        <taxon>Actinopterygii</taxon>
        <taxon>Neopterygii</taxon>
        <taxon>Teleostei</taxon>
        <taxon>Protacanthopterygii</taxon>
        <taxon>Salmoniformes</taxon>
        <taxon>Salmonidae</taxon>
        <taxon>Salmoninae</taxon>
        <taxon>Salmo</taxon>
    </lineage>
</organism>
<feature type="transmembrane region" description="Helical" evidence="6">
    <location>
        <begin position="286"/>
        <end position="305"/>
    </location>
</feature>
<name>A0ABM3DBQ5_SALSA</name>
<feature type="transmembrane region" description="Helical" evidence="6">
    <location>
        <begin position="134"/>
        <end position="155"/>
    </location>
</feature>
<dbReference type="Gene3D" id="1.10.1450.10">
    <property type="entry name" value="Tetraspanin"/>
    <property type="match status" value="1"/>
</dbReference>
<evidence type="ECO:0000256" key="5">
    <source>
        <dbReference type="SAM" id="MobiDB-lite"/>
    </source>
</evidence>
<gene>
    <name evidence="8" type="primary">LOC106609823</name>
</gene>
<evidence type="ECO:0000313" key="7">
    <source>
        <dbReference type="Proteomes" id="UP001652741"/>
    </source>
</evidence>
<feature type="transmembrane region" description="Helical" evidence="6">
    <location>
        <begin position="106"/>
        <end position="128"/>
    </location>
</feature>
<evidence type="ECO:0000256" key="3">
    <source>
        <dbReference type="ARBA" id="ARBA00022989"/>
    </source>
</evidence>
<evidence type="ECO:0000256" key="2">
    <source>
        <dbReference type="ARBA" id="ARBA00022692"/>
    </source>
</evidence>
<sequence length="335" mass="36777">MAAPSAEQQNGQSDESDLQSPISTNDEDSETGAGDGALPDYVVDLIEKEIGGDLKSLKKVSSLLEKLTAENKLLEEQIISTLLLAITLFGHGYFHQSKEIDKMLPGITVMYVLAAATLALSISGVYGACKEKKWAVILFSVGMSLASLYLFGACVKVYQAKHEMEELSRKEDLAMVPLSGAKQNDIEKMYYFQANLRCCGLVQGYQDWGTDIPLSCLCSDEDSTNFKCVARGNNTRCVIHYPNSDMSEDDDHKGLMDEHMLVYKEPCLPILISLVGYGISPMIGPLVALQALWDIGVALAITILCQMRRKVDVPPVIFTSQPPQYRELCDTAESV</sequence>
<evidence type="ECO:0000313" key="8">
    <source>
        <dbReference type="RefSeq" id="XP_045556243.1"/>
    </source>
</evidence>
<dbReference type="InterPro" id="IPR018499">
    <property type="entry name" value="Tetraspanin/Peripherin"/>
</dbReference>
<keyword evidence="7" id="KW-1185">Reference proteome</keyword>
<evidence type="ECO:0000256" key="1">
    <source>
        <dbReference type="ARBA" id="ARBA00004141"/>
    </source>
</evidence>
<dbReference type="GeneID" id="106609823"/>
<comment type="subcellular location">
    <subcellularLocation>
        <location evidence="1">Membrane</location>
        <topology evidence="1">Multi-pass membrane protein</topology>
    </subcellularLocation>
</comment>
<dbReference type="InterPro" id="IPR008952">
    <property type="entry name" value="Tetraspanin_EC2_sf"/>
</dbReference>
<feature type="compositionally biased region" description="Polar residues" evidence="5">
    <location>
        <begin position="1"/>
        <end position="24"/>
    </location>
</feature>
<evidence type="ECO:0000256" key="4">
    <source>
        <dbReference type="ARBA" id="ARBA00023136"/>
    </source>
</evidence>
<keyword evidence="2 6" id="KW-0812">Transmembrane</keyword>
<keyword evidence="4 6" id="KW-0472">Membrane</keyword>
<dbReference type="Pfam" id="PF00335">
    <property type="entry name" value="Tetraspanin"/>
    <property type="match status" value="1"/>
</dbReference>
<feature type="region of interest" description="Disordered" evidence="5">
    <location>
        <begin position="1"/>
        <end position="36"/>
    </location>
</feature>